<sequence length="426" mass="49043">MDSFRLPPVIEEVLDPSDELCELKVEKPVMLAQTLTAKERESLEEKEETLVGDGEKDQQEEEKEVTEEKEEEEEREGEGEKDEEQELEELRAQVIQLLLELEETREVSQRHEESFLELQGLLEDERLASAHQAESFTRQIQRLQAQLRSVQEEMDCLEEEKESELEEVQEELRSAQEEVLMLQQAAEEAAAERENDIASLQEELCRLRAELQRLHVTAQEYELEITTLRAEISMKSQNREAPGPGDVHQLQDEFVALTGQRQTLTTDNKQLSTKVEQLQQQQDTCNDAYLAVRAEGHSPDAEVKADSYISLSQSGPEHQEHPDVSSSVHEEFSSSELNVLKVQLRQAEETAHKVQRECDGLKGELVELQQLYDDSQRERVELEQELQRCKAELQKLVGRKSQVRGRRSAQGVWYADRCMFDVICDA</sequence>
<gene>
    <name evidence="1" type="ORF">GBF38_001165</name>
</gene>
<dbReference type="Proteomes" id="UP000805704">
    <property type="component" value="Chromosome 22"/>
</dbReference>
<reference evidence="1" key="1">
    <citation type="submission" date="2020-04" db="EMBL/GenBank/DDBJ databases">
        <title>A chromosome-scale assembly and high-density genetic map of the yellow drum (Nibea albiflora) genome.</title>
        <authorList>
            <person name="Xu D."/>
            <person name="Zhang W."/>
            <person name="Chen R."/>
            <person name="Tan P."/>
            <person name="Wang L."/>
            <person name="Song H."/>
            <person name="Tian L."/>
            <person name="Zhu Q."/>
            <person name="Wang B."/>
        </authorList>
    </citation>
    <scope>NUCLEOTIDE SEQUENCE</scope>
    <source>
        <strain evidence="1">ZJHYS-2018</strain>
    </source>
</reference>
<comment type="caution">
    <text evidence="1">The sequence shown here is derived from an EMBL/GenBank/DDBJ whole genome shotgun (WGS) entry which is preliminary data.</text>
</comment>
<protein>
    <submittedName>
        <fullName evidence="1">Uncharacterized protein</fullName>
    </submittedName>
</protein>
<accession>A0ACB7EU69</accession>
<keyword evidence="2" id="KW-1185">Reference proteome</keyword>
<organism evidence="1 2">
    <name type="scientific">Nibea albiflora</name>
    <name type="common">Yellow drum</name>
    <name type="synonym">Corvina albiflora</name>
    <dbReference type="NCBI Taxonomy" id="240163"/>
    <lineage>
        <taxon>Eukaryota</taxon>
        <taxon>Metazoa</taxon>
        <taxon>Chordata</taxon>
        <taxon>Craniata</taxon>
        <taxon>Vertebrata</taxon>
        <taxon>Euteleostomi</taxon>
        <taxon>Actinopterygii</taxon>
        <taxon>Neopterygii</taxon>
        <taxon>Teleostei</taxon>
        <taxon>Neoteleostei</taxon>
        <taxon>Acanthomorphata</taxon>
        <taxon>Eupercaria</taxon>
        <taxon>Sciaenidae</taxon>
        <taxon>Nibea</taxon>
    </lineage>
</organism>
<evidence type="ECO:0000313" key="1">
    <source>
        <dbReference type="EMBL" id="KAG8005412.1"/>
    </source>
</evidence>
<proteinExistence type="predicted"/>
<evidence type="ECO:0000313" key="2">
    <source>
        <dbReference type="Proteomes" id="UP000805704"/>
    </source>
</evidence>
<name>A0ACB7EU69_NIBAL</name>
<dbReference type="EMBL" id="CM024810">
    <property type="protein sequence ID" value="KAG8005412.1"/>
    <property type="molecule type" value="Genomic_DNA"/>
</dbReference>